<evidence type="ECO:0000313" key="2">
    <source>
        <dbReference type="Proteomes" id="UP000178912"/>
    </source>
</evidence>
<dbReference type="AlphaFoldDB" id="A0A1E1K2F1"/>
<protein>
    <submittedName>
        <fullName evidence="1">Uncharacterized protein</fullName>
    </submittedName>
</protein>
<gene>
    <name evidence="1" type="ORF">RAG0_01656</name>
</gene>
<dbReference type="Proteomes" id="UP000178912">
    <property type="component" value="Unassembled WGS sequence"/>
</dbReference>
<sequence length="53" mass="6035">MPSQVAVEKKGMIEQVMDNKSMYAELAARLTWNTHPLNFTHALLLHRQQADGI</sequence>
<proteinExistence type="predicted"/>
<keyword evidence="2" id="KW-1185">Reference proteome</keyword>
<evidence type="ECO:0000313" key="1">
    <source>
        <dbReference type="EMBL" id="CZS90714.1"/>
    </source>
</evidence>
<accession>A0A1E1K2F1</accession>
<name>A0A1E1K2F1_9HELO</name>
<dbReference type="EMBL" id="FJUX01000006">
    <property type="protein sequence ID" value="CZS90714.1"/>
    <property type="molecule type" value="Genomic_DNA"/>
</dbReference>
<reference evidence="2" key="1">
    <citation type="submission" date="2016-03" db="EMBL/GenBank/DDBJ databases">
        <authorList>
            <person name="Guldener U."/>
        </authorList>
    </citation>
    <scope>NUCLEOTIDE SEQUENCE [LARGE SCALE GENOMIC DNA]</scope>
    <source>
        <strain evidence="2">04CH-RAC-A.6.1</strain>
    </source>
</reference>
<organism evidence="1 2">
    <name type="scientific">Rhynchosporium agropyri</name>
    <dbReference type="NCBI Taxonomy" id="914238"/>
    <lineage>
        <taxon>Eukaryota</taxon>
        <taxon>Fungi</taxon>
        <taxon>Dikarya</taxon>
        <taxon>Ascomycota</taxon>
        <taxon>Pezizomycotina</taxon>
        <taxon>Leotiomycetes</taxon>
        <taxon>Helotiales</taxon>
        <taxon>Ploettnerulaceae</taxon>
        <taxon>Rhynchosporium</taxon>
    </lineage>
</organism>